<organism evidence="2 3">
    <name type="scientific">Canna indica</name>
    <name type="common">Indian-shot</name>
    <dbReference type="NCBI Taxonomy" id="4628"/>
    <lineage>
        <taxon>Eukaryota</taxon>
        <taxon>Viridiplantae</taxon>
        <taxon>Streptophyta</taxon>
        <taxon>Embryophyta</taxon>
        <taxon>Tracheophyta</taxon>
        <taxon>Spermatophyta</taxon>
        <taxon>Magnoliopsida</taxon>
        <taxon>Liliopsida</taxon>
        <taxon>Zingiberales</taxon>
        <taxon>Cannaceae</taxon>
        <taxon>Canna</taxon>
    </lineage>
</organism>
<keyword evidence="3" id="KW-1185">Reference proteome</keyword>
<evidence type="ECO:0000313" key="2">
    <source>
        <dbReference type="EMBL" id="WOL19480.1"/>
    </source>
</evidence>
<protein>
    <submittedName>
        <fullName evidence="2">IRK-interacting protein-like</fullName>
    </submittedName>
</protein>
<proteinExistence type="predicted"/>
<dbReference type="PANTHER" id="PTHR31029:SF3">
    <property type="entry name" value="IRK-INTERACTING PROTEIN"/>
    <property type="match status" value="1"/>
</dbReference>
<reference evidence="2 3" key="1">
    <citation type="submission" date="2023-10" db="EMBL/GenBank/DDBJ databases">
        <title>Chromosome-scale genome assembly provides insights into flower coloration mechanisms of Canna indica.</title>
        <authorList>
            <person name="Li C."/>
        </authorList>
    </citation>
    <scope>NUCLEOTIDE SEQUENCE [LARGE SCALE GENOMIC DNA]</scope>
    <source>
        <tissue evidence="2">Flower</tissue>
    </source>
</reference>
<feature type="region of interest" description="Disordered" evidence="1">
    <location>
        <begin position="309"/>
        <end position="333"/>
    </location>
</feature>
<dbReference type="PANTHER" id="PTHR31029">
    <property type="entry name" value="CYCLIN-DEPENDENT KINASE-LIKE PROTEIN"/>
    <property type="match status" value="1"/>
</dbReference>
<dbReference type="EMBL" id="CP136898">
    <property type="protein sequence ID" value="WOL19480.1"/>
    <property type="molecule type" value="Genomic_DNA"/>
</dbReference>
<dbReference type="InterPro" id="IPR042316">
    <property type="entry name" value="IRKI-like"/>
</dbReference>
<sequence length="571" mass="64845">MASSTTSSQAHGSQSEDIHVAIAKAVELRSLHAALLQRSNLGSPAVLGPPVGASPSVLRRSNPLSSAEDYPVFTPSYEEESLRGYHYLRPENRSLSETWRAIRLGEGKNDEGINSEKSELSTPYSEQNIYSRNEHFSKRSSCMNHILQASLLADPLNSSSSRTSPGYETITTCNSCKPATINRESENEHRNVKTAATIVSLHGSESPIHVHTKHKGQILSWLFPKYKKKPKPEMQPNPIESEDMSQGLKDGGLLSVESLKKELLEVNKKRDVALAEVSEMRSSLGDLQQKLVNLETYCEELKKALKQAKHARNSQVLDRPNSPMRTKSRGGIKDNLMPVTNEVMLEGFLQMVSESRLSIRHFCKSLIHQVEETDCNLMENLNLLLQPQQMAITGNYSKLLLYHVEALINQSLYQDFENCVFHKNGSPKFLDPQQGRHENFSSFIALQNLSWHEVLRKGMKYHSEEFSRFCDQKMSCIVSLLDWSKPWPEQLLQCFFVAAKCIWLLHLLAFSFSPPLMILRVVENQKFDPFYMEDIVLDRKRAQTPSEVKIVVMPGFYIQDRIMKCGVLCRY</sequence>
<name>A0AAQ3L328_9LILI</name>
<gene>
    <name evidence="2" type="ORF">Cni_G28278</name>
</gene>
<dbReference type="Proteomes" id="UP001327560">
    <property type="component" value="Chromosome 9"/>
</dbReference>
<dbReference type="AlphaFoldDB" id="A0AAQ3L328"/>
<evidence type="ECO:0000256" key="1">
    <source>
        <dbReference type="SAM" id="MobiDB-lite"/>
    </source>
</evidence>
<evidence type="ECO:0000313" key="3">
    <source>
        <dbReference type="Proteomes" id="UP001327560"/>
    </source>
</evidence>
<accession>A0AAQ3L328</accession>